<evidence type="ECO:0000256" key="4">
    <source>
        <dbReference type="ARBA" id="ARBA00022448"/>
    </source>
</evidence>
<evidence type="ECO:0000256" key="13">
    <source>
        <dbReference type="SAM" id="Phobius"/>
    </source>
</evidence>
<keyword evidence="7 12" id="KW-0375">Hydrogen ion transport</keyword>
<dbReference type="GO" id="GO:0015078">
    <property type="term" value="F:proton transmembrane transporter activity"/>
    <property type="evidence" value="ECO:0007669"/>
    <property type="project" value="InterPro"/>
</dbReference>
<reference evidence="14" key="1">
    <citation type="submission" date="2015-08" db="EMBL/GenBank/DDBJ databases">
        <title>Mitochondrial genomes and implications for higher phylogeny of Neuroptera (Insecta: Neuropteroidea).</title>
        <authorList>
            <person name="Wang Y."/>
            <person name="Liu X."/>
            <person name="Winterton S.L."/>
            <person name="Yang D."/>
        </authorList>
    </citation>
    <scope>NUCLEOTIDE SEQUENCE</scope>
</reference>
<evidence type="ECO:0000256" key="7">
    <source>
        <dbReference type="ARBA" id="ARBA00022781"/>
    </source>
</evidence>
<dbReference type="Pfam" id="PF00895">
    <property type="entry name" value="ATP-synt_8"/>
    <property type="match status" value="1"/>
</dbReference>
<evidence type="ECO:0000256" key="3">
    <source>
        <dbReference type="ARBA" id="ARBA00011291"/>
    </source>
</evidence>
<evidence type="ECO:0000256" key="9">
    <source>
        <dbReference type="ARBA" id="ARBA00023065"/>
    </source>
</evidence>
<keyword evidence="10 12" id="KW-0496">Mitochondrion</keyword>
<comment type="subunit">
    <text evidence="3">F-type ATPases have 2 components, CF(1) - the catalytic core - and CF(0) - the membrane proton channel.</text>
</comment>
<evidence type="ECO:0000256" key="10">
    <source>
        <dbReference type="ARBA" id="ARBA00023128"/>
    </source>
</evidence>
<dbReference type="InterPro" id="IPR001421">
    <property type="entry name" value="ATP8_metazoa"/>
</dbReference>
<keyword evidence="6 12" id="KW-0812">Transmembrane</keyword>
<comment type="subcellular location">
    <subcellularLocation>
        <location evidence="1 12">Mitochondrion membrane</location>
        <topology evidence="1 12">Single-pass membrane protein</topology>
    </subcellularLocation>
</comment>
<proteinExistence type="inferred from homology"/>
<comment type="similarity">
    <text evidence="2 12">Belongs to the ATPase protein 8 family.</text>
</comment>
<evidence type="ECO:0000256" key="8">
    <source>
        <dbReference type="ARBA" id="ARBA00022989"/>
    </source>
</evidence>
<dbReference type="GO" id="GO:0045259">
    <property type="term" value="C:proton-transporting ATP synthase complex"/>
    <property type="evidence" value="ECO:0007669"/>
    <property type="project" value="UniProtKB-KW"/>
</dbReference>
<evidence type="ECO:0000256" key="11">
    <source>
        <dbReference type="ARBA" id="ARBA00023136"/>
    </source>
</evidence>
<evidence type="ECO:0000256" key="12">
    <source>
        <dbReference type="RuleBase" id="RU003661"/>
    </source>
</evidence>
<evidence type="ECO:0000313" key="14">
    <source>
        <dbReference type="EMBL" id="AMW67907.1"/>
    </source>
</evidence>
<organism evidence="14">
    <name type="scientific">Coniopteryx sp. YW-2016</name>
    <dbReference type="NCBI Taxonomy" id="1821761"/>
    <lineage>
        <taxon>Eukaryota</taxon>
        <taxon>Metazoa</taxon>
        <taxon>Ecdysozoa</taxon>
        <taxon>Arthropoda</taxon>
        <taxon>Hexapoda</taxon>
        <taxon>Insecta</taxon>
        <taxon>Pterygota</taxon>
        <taxon>Neoptera</taxon>
        <taxon>Endopterygota</taxon>
        <taxon>Neuroptera</taxon>
        <taxon>Hemerobiiformia</taxon>
        <taxon>Coniopterygidae</taxon>
        <taxon>Coniopteryginae</taxon>
        <taxon>Coniopteryx</taxon>
    </lineage>
</organism>
<keyword evidence="5 12" id="KW-0138">CF(0)</keyword>
<evidence type="ECO:0000256" key="6">
    <source>
        <dbReference type="ARBA" id="ARBA00022692"/>
    </source>
</evidence>
<protein>
    <recommendedName>
        <fullName evidence="12">ATP synthase complex subunit 8</fullName>
    </recommendedName>
</protein>
<dbReference type="EMBL" id="KT425078">
    <property type="protein sequence ID" value="AMW67907.1"/>
    <property type="molecule type" value="Genomic_DNA"/>
</dbReference>
<keyword evidence="8 13" id="KW-1133">Transmembrane helix</keyword>
<name>A0A1S5QYC1_9NEOP</name>
<keyword evidence="9 12" id="KW-0406">Ion transport</keyword>
<dbReference type="GO" id="GO:0031966">
    <property type="term" value="C:mitochondrial membrane"/>
    <property type="evidence" value="ECO:0007669"/>
    <property type="project" value="UniProtKB-SubCell"/>
</dbReference>
<gene>
    <name evidence="14" type="primary">ATP8</name>
</gene>
<evidence type="ECO:0000256" key="5">
    <source>
        <dbReference type="ARBA" id="ARBA00022547"/>
    </source>
</evidence>
<accession>A0A1S5QYC1</accession>
<sequence>MPQMAPMHWIFLFIYSFTLIYIFNNLNYFIFFNKPQFSSHTSSKNIKTSWKW</sequence>
<evidence type="ECO:0000256" key="2">
    <source>
        <dbReference type="ARBA" id="ARBA00008892"/>
    </source>
</evidence>
<dbReference type="GO" id="GO:0015986">
    <property type="term" value="P:proton motive force-driven ATP synthesis"/>
    <property type="evidence" value="ECO:0007669"/>
    <property type="project" value="InterPro"/>
</dbReference>
<evidence type="ECO:0000256" key="1">
    <source>
        <dbReference type="ARBA" id="ARBA00004304"/>
    </source>
</evidence>
<geneLocation type="mitochondrion" evidence="14"/>
<feature type="transmembrane region" description="Helical" evidence="13">
    <location>
        <begin position="6"/>
        <end position="24"/>
    </location>
</feature>
<keyword evidence="11 13" id="KW-0472">Membrane</keyword>
<dbReference type="AlphaFoldDB" id="A0A1S5QYC1"/>
<keyword evidence="4 12" id="KW-0813">Transport</keyword>